<protein>
    <submittedName>
        <fullName evidence="2">Ribonuclease H</fullName>
    </submittedName>
</protein>
<reference evidence="3" key="1">
    <citation type="submission" date="2017-09" db="EMBL/GenBank/DDBJ databases">
        <title>Depth-based differentiation of microbial function through sediment-hosted aquifers and enrichment of novel symbionts in the deep terrestrial subsurface.</title>
        <authorList>
            <person name="Probst A.J."/>
            <person name="Ladd B."/>
            <person name="Jarett J.K."/>
            <person name="Geller-Mcgrath D.E."/>
            <person name="Sieber C.M.K."/>
            <person name="Emerson J.B."/>
            <person name="Anantharaman K."/>
            <person name="Thomas B.C."/>
            <person name="Malmstrom R."/>
            <person name="Stieglmeier M."/>
            <person name="Klingl A."/>
            <person name="Woyke T."/>
            <person name="Ryan C.M."/>
            <person name="Banfield J.F."/>
        </authorList>
    </citation>
    <scope>NUCLEOTIDE SEQUENCE [LARGE SCALE GENOMIC DNA]</scope>
</reference>
<dbReference type="EMBL" id="PFLF01000099">
    <property type="protein sequence ID" value="PIY68671.1"/>
    <property type="molecule type" value="Genomic_DNA"/>
</dbReference>
<evidence type="ECO:0000313" key="2">
    <source>
        <dbReference type="EMBL" id="PIY68671.1"/>
    </source>
</evidence>
<dbReference type="AlphaFoldDB" id="A0A2M7QBT2"/>
<dbReference type="Proteomes" id="UP000230108">
    <property type="component" value="Unassembled WGS sequence"/>
</dbReference>
<dbReference type="InterPro" id="IPR012337">
    <property type="entry name" value="RNaseH-like_sf"/>
</dbReference>
<organism evidence="2 3">
    <name type="scientific">Candidatus Roizmanbacteria bacterium CG_4_10_14_0_8_um_filter_39_9</name>
    <dbReference type="NCBI Taxonomy" id="1974829"/>
    <lineage>
        <taxon>Bacteria</taxon>
        <taxon>Candidatus Roizmaniibacteriota</taxon>
    </lineage>
</organism>
<sequence length="136" mass="14757">MDLTIYTDGGSLNNPGPAACSYLIFSGKNLVSKASIKLGIQSNNVAEYSGLINALTAVKEITKDSPLRSLLCISDSLLMVKQLTGEYKIKHPDMKKLAARVHLLEMELGIVPTYKHVLREKNADADTLVGEALGRK</sequence>
<feature type="domain" description="RNase H type-1" evidence="1">
    <location>
        <begin position="1"/>
        <end position="134"/>
    </location>
</feature>
<dbReference type="SUPFAM" id="SSF53098">
    <property type="entry name" value="Ribonuclease H-like"/>
    <property type="match status" value="1"/>
</dbReference>
<dbReference type="CDD" id="cd09279">
    <property type="entry name" value="RNase_HI_like"/>
    <property type="match status" value="1"/>
</dbReference>
<dbReference type="PANTHER" id="PTHR46387">
    <property type="entry name" value="POLYNUCLEOTIDYL TRANSFERASE, RIBONUCLEASE H-LIKE SUPERFAMILY PROTEIN"/>
    <property type="match status" value="1"/>
</dbReference>
<evidence type="ECO:0000259" key="1">
    <source>
        <dbReference type="PROSITE" id="PS50879"/>
    </source>
</evidence>
<gene>
    <name evidence="2" type="ORF">COY90_04625</name>
</gene>
<dbReference type="InterPro" id="IPR002156">
    <property type="entry name" value="RNaseH_domain"/>
</dbReference>
<dbReference type="GO" id="GO:0004523">
    <property type="term" value="F:RNA-DNA hybrid ribonuclease activity"/>
    <property type="evidence" value="ECO:0007669"/>
    <property type="project" value="InterPro"/>
</dbReference>
<name>A0A2M7QBT2_9BACT</name>
<dbReference type="GO" id="GO:0003676">
    <property type="term" value="F:nucleic acid binding"/>
    <property type="evidence" value="ECO:0007669"/>
    <property type="project" value="InterPro"/>
</dbReference>
<dbReference type="InterPro" id="IPR036397">
    <property type="entry name" value="RNaseH_sf"/>
</dbReference>
<comment type="caution">
    <text evidence="2">The sequence shown here is derived from an EMBL/GenBank/DDBJ whole genome shotgun (WGS) entry which is preliminary data.</text>
</comment>
<proteinExistence type="predicted"/>
<dbReference type="Pfam" id="PF00075">
    <property type="entry name" value="RNase_H"/>
    <property type="match status" value="1"/>
</dbReference>
<accession>A0A2M7QBT2</accession>
<dbReference type="PROSITE" id="PS50879">
    <property type="entry name" value="RNASE_H_1"/>
    <property type="match status" value="1"/>
</dbReference>
<evidence type="ECO:0000313" key="3">
    <source>
        <dbReference type="Proteomes" id="UP000230108"/>
    </source>
</evidence>
<dbReference type="Gene3D" id="3.30.420.10">
    <property type="entry name" value="Ribonuclease H-like superfamily/Ribonuclease H"/>
    <property type="match status" value="1"/>
</dbReference>